<evidence type="ECO:0000313" key="1">
    <source>
        <dbReference type="EMBL" id="TGY79337.1"/>
    </source>
</evidence>
<reference evidence="1" key="1">
    <citation type="submission" date="2019-04" db="EMBL/GenBank/DDBJ databases">
        <title>Microbes associate with the intestines of laboratory mice.</title>
        <authorList>
            <person name="Navarre W."/>
            <person name="Wong E."/>
            <person name="Huang K."/>
            <person name="Tropini C."/>
            <person name="Ng K."/>
            <person name="Yu B."/>
        </authorList>
    </citation>
    <scope>NUCLEOTIDE SEQUENCE</scope>
    <source>
        <strain evidence="1">NM04_E33</strain>
    </source>
</reference>
<comment type="caution">
    <text evidence="1">The sequence shown here is derived from an EMBL/GenBank/DDBJ whole genome shotgun (WGS) entry which is preliminary data.</text>
</comment>
<accession>A0AC61RKI2</accession>
<protein>
    <submittedName>
        <fullName evidence="1">Uncharacterized protein</fullName>
    </submittedName>
</protein>
<dbReference type="Proteomes" id="UP000306319">
    <property type="component" value="Unassembled WGS sequence"/>
</dbReference>
<evidence type="ECO:0000313" key="2">
    <source>
        <dbReference type="Proteomes" id="UP000306319"/>
    </source>
</evidence>
<organism evidence="1 2">
    <name type="scientific">Lepagella muris</name>
    <dbReference type="NCBI Taxonomy" id="3032870"/>
    <lineage>
        <taxon>Bacteria</taxon>
        <taxon>Pseudomonadati</taxon>
        <taxon>Bacteroidota</taxon>
        <taxon>Bacteroidia</taxon>
        <taxon>Bacteroidales</taxon>
        <taxon>Muribaculaceae</taxon>
        <taxon>Lepagella</taxon>
    </lineage>
</organism>
<proteinExistence type="predicted"/>
<sequence length="79" mass="8708">MYFLSKDLLEEISRDGMSQIFGGVSEPDDGDKEIDNGRNCDEINNGINCDVINNGVNCSVINNKVNCAQINNKVHCEDV</sequence>
<name>A0AC61RKI2_9BACT</name>
<dbReference type="EMBL" id="SRYB01000007">
    <property type="protein sequence ID" value="TGY79337.1"/>
    <property type="molecule type" value="Genomic_DNA"/>
</dbReference>
<keyword evidence="2" id="KW-1185">Reference proteome</keyword>
<gene>
    <name evidence="1" type="ORF">E5331_06600</name>
</gene>